<evidence type="ECO:0000256" key="6">
    <source>
        <dbReference type="ARBA" id="ARBA00022490"/>
    </source>
</evidence>
<evidence type="ECO:0000259" key="17">
    <source>
        <dbReference type="SMART" id="SM00642"/>
    </source>
</evidence>
<evidence type="ECO:0000256" key="11">
    <source>
        <dbReference type="ARBA" id="ARBA00033284"/>
    </source>
</evidence>
<protein>
    <recommendedName>
        <fullName evidence="5 13">Malto-oligosyltrehalose trehalohydrolase</fullName>
        <shortName evidence="14">MTHase</shortName>
        <ecNumber evidence="4 13">3.2.1.141</ecNumber>
    </recommendedName>
    <alternativeName>
        <fullName evidence="11 14">4-alpha-D-((1-&gt;4)-alpha-D-glucano)trehalose trehalohydrolase</fullName>
    </alternativeName>
    <alternativeName>
        <fullName evidence="10 14">Maltooligosyl trehalose trehalohydrolase</fullName>
    </alternativeName>
</protein>
<feature type="domain" description="Glycosyl hydrolase family 13 catalytic" evidence="17">
    <location>
        <begin position="96"/>
        <end position="469"/>
    </location>
</feature>
<dbReference type="InterPro" id="IPR013783">
    <property type="entry name" value="Ig-like_fold"/>
</dbReference>
<dbReference type="UniPathway" id="UPA00299"/>
<evidence type="ECO:0000313" key="19">
    <source>
        <dbReference type="Proteomes" id="UP000503447"/>
    </source>
</evidence>
<comment type="similarity">
    <text evidence="3 14">Belongs to the glycosyl hydrolase 13 family.</text>
</comment>
<dbReference type="NCBIfam" id="TIGR02402">
    <property type="entry name" value="trehalose_TreZ"/>
    <property type="match status" value="1"/>
</dbReference>
<evidence type="ECO:0000313" key="18">
    <source>
        <dbReference type="EMBL" id="QJW93678.1"/>
    </source>
</evidence>
<evidence type="ECO:0000256" key="4">
    <source>
        <dbReference type="ARBA" id="ARBA00012268"/>
    </source>
</evidence>
<keyword evidence="7 14" id="KW-0378">Hydrolase</keyword>
<keyword evidence="9 14" id="KW-0326">Glycosidase</keyword>
<name>A0A6M5YI68_9BACT</name>
<dbReference type="PIRSF" id="PIRSF006337">
    <property type="entry name" value="Trehalose_TreZ"/>
    <property type="match status" value="1"/>
</dbReference>
<dbReference type="Gene3D" id="2.60.40.10">
    <property type="entry name" value="Immunoglobulins"/>
    <property type="match status" value="1"/>
</dbReference>
<evidence type="ECO:0000256" key="8">
    <source>
        <dbReference type="ARBA" id="ARBA00023277"/>
    </source>
</evidence>
<dbReference type="Proteomes" id="UP000503447">
    <property type="component" value="Chromosome"/>
</dbReference>
<feature type="active site" description="Proton donor" evidence="15">
    <location>
        <position position="303"/>
    </location>
</feature>
<evidence type="ECO:0000256" key="13">
    <source>
        <dbReference type="NCBIfam" id="TIGR02402"/>
    </source>
</evidence>
<evidence type="ECO:0000256" key="3">
    <source>
        <dbReference type="ARBA" id="ARBA00008061"/>
    </source>
</evidence>
<dbReference type="KEGG" id="ftj:FTUN_1186"/>
<dbReference type="CDD" id="cd02853">
    <property type="entry name" value="E_set_MTHase_like_N"/>
    <property type="match status" value="1"/>
</dbReference>
<keyword evidence="8" id="KW-0119">Carbohydrate metabolism</keyword>
<dbReference type="EMBL" id="CP053452">
    <property type="protein sequence ID" value="QJW93678.1"/>
    <property type="molecule type" value="Genomic_DNA"/>
</dbReference>
<dbReference type="InterPro" id="IPR006047">
    <property type="entry name" value="GH13_cat_dom"/>
</dbReference>
<dbReference type="InterPro" id="IPR014756">
    <property type="entry name" value="Ig_E-set"/>
</dbReference>
<dbReference type="SMART" id="SM00642">
    <property type="entry name" value="Aamy"/>
    <property type="match status" value="1"/>
</dbReference>
<evidence type="ECO:0000256" key="2">
    <source>
        <dbReference type="ARBA" id="ARBA00005199"/>
    </source>
</evidence>
<dbReference type="AlphaFoldDB" id="A0A6M5YI68"/>
<evidence type="ECO:0000256" key="9">
    <source>
        <dbReference type="ARBA" id="ARBA00023295"/>
    </source>
</evidence>
<evidence type="ECO:0000256" key="1">
    <source>
        <dbReference type="ARBA" id="ARBA00004496"/>
    </source>
</evidence>
<dbReference type="Pfam" id="PF11941">
    <property type="entry name" value="DUF3459"/>
    <property type="match status" value="1"/>
</dbReference>
<dbReference type="InterPro" id="IPR044901">
    <property type="entry name" value="Trehalose_TreZ_E-set_sf"/>
</dbReference>
<dbReference type="GO" id="GO:0033942">
    <property type="term" value="F:4-alpha-D-(1-&gt;4)-alpha-D-glucanotrehalose trehalohydrolase activity"/>
    <property type="evidence" value="ECO:0007669"/>
    <property type="project" value="UniProtKB-EC"/>
</dbReference>
<evidence type="ECO:0000256" key="15">
    <source>
        <dbReference type="PIRSR" id="PIRSR006337-1"/>
    </source>
</evidence>
<reference evidence="19" key="1">
    <citation type="submission" date="2020-05" db="EMBL/GenBank/DDBJ databases">
        <title>Frigoriglobus tundricola gen. nov., sp. nov., a psychrotolerant cellulolytic planctomycete of the family Gemmataceae with two divergent copies of 16S rRNA gene.</title>
        <authorList>
            <person name="Kulichevskaya I.S."/>
            <person name="Ivanova A.A."/>
            <person name="Naumoff D.G."/>
            <person name="Beletsky A.V."/>
            <person name="Rijpstra W.I.C."/>
            <person name="Sinninghe Damste J.S."/>
            <person name="Mardanov A.V."/>
            <person name="Ravin N.V."/>
            <person name="Dedysh S.N."/>
        </authorList>
    </citation>
    <scope>NUCLEOTIDE SEQUENCE [LARGE SCALE GENOMIC DNA]</scope>
    <source>
        <strain evidence="19">PL17</strain>
    </source>
</reference>
<dbReference type="RefSeq" id="WP_171469832.1">
    <property type="nucleotide sequence ID" value="NZ_CP053452.2"/>
</dbReference>
<dbReference type="GO" id="GO:0005737">
    <property type="term" value="C:cytoplasm"/>
    <property type="evidence" value="ECO:0007669"/>
    <property type="project" value="UniProtKB-SubCell"/>
</dbReference>
<keyword evidence="19" id="KW-1185">Reference proteome</keyword>
<evidence type="ECO:0000256" key="12">
    <source>
        <dbReference type="ARBA" id="ARBA00034013"/>
    </source>
</evidence>
<dbReference type="GO" id="GO:0005992">
    <property type="term" value="P:trehalose biosynthetic process"/>
    <property type="evidence" value="ECO:0007669"/>
    <property type="project" value="UniProtKB-UniRule"/>
</dbReference>
<feature type="active site" description="Nucleophile" evidence="15">
    <location>
        <position position="268"/>
    </location>
</feature>
<organism evidence="18 19">
    <name type="scientific">Frigoriglobus tundricola</name>
    <dbReference type="NCBI Taxonomy" id="2774151"/>
    <lineage>
        <taxon>Bacteria</taxon>
        <taxon>Pseudomonadati</taxon>
        <taxon>Planctomycetota</taxon>
        <taxon>Planctomycetia</taxon>
        <taxon>Gemmatales</taxon>
        <taxon>Gemmataceae</taxon>
        <taxon>Frigoriglobus</taxon>
    </lineage>
</organism>
<sequence>MPEVEYARRYPYGAEVVPGEGTQFRLWAPICTRIEVVIEGGSATELRAEGNGWFSGLVRGAFAGDRYRYRIDGEPSLFPDPASRFQPGGPHGPSEVVDPRAFVWHDPEWTGVPAEGQVLYEIHIGTFTPEGTWAAAIGRLPDLADLGVTAVCVMPVADFPGRFGWGYDGVCLYAPTRLYGPPDDMRRFVDAAHAQGLGVVLDVVYNHFGPDGNYIREFAPQFLSKIHKTEWGEPFNFDGLDSGPVREFFVANAGYWVDEFHIDGLRLDATQAIFDDSPEHVIAALQKRVRQVARGRATFIMGENEPQEANLVKPVDEGGFGLDALWNDDLHHSARVALTGKNEGYFTDYLGAPQELVSAAKWGFLYQGQQYRWHRRRRGTPAFGVPRNRFVCFIENHDQVANSGRGLRIHQLTSPGRYRAVTAYLLLGPGTPMLFQGQEYASTKPFLYFADHYPELAALVHGGRREAMRRFRSLAGPEGQKLIPDPAAPATFEACKLDPAERSLRGEWVALHKDLLALRNADPALRAGHTGGHLDGAVLGTNAFVLRFFHPDAGDRLLIVNLGRDLVLEPAPEPLLAPPARGSHWHPIWSSEDPKYGGHGTAPLDTDDNWQIPGEAAVLLAARGGAEVPSYKVPVSG</sequence>
<dbReference type="InterPro" id="IPR017853">
    <property type="entry name" value="GH"/>
</dbReference>
<comment type="pathway">
    <text evidence="2 14">Glycan biosynthesis; trehalose biosynthesis.</text>
</comment>
<evidence type="ECO:0000256" key="7">
    <source>
        <dbReference type="ARBA" id="ARBA00022801"/>
    </source>
</evidence>
<gene>
    <name evidence="18" type="ORF">FTUN_1186</name>
</gene>
<evidence type="ECO:0000256" key="10">
    <source>
        <dbReference type="ARBA" id="ARBA00032057"/>
    </source>
</evidence>
<proteinExistence type="inferred from homology"/>
<dbReference type="SUPFAM" id="SSF81296">
    <property type="entry name" value="E set domains"/>
    <property type="match status" value="1"/>
</dbReference>
<keyword evidence="6" id="KW-0963">Cytoplasm</keyword>
<dbReference type="Gene3D" id="3.20.20.80">
    <property type="entry name" value="Glycosidases"/>
    <property type="match status" value="1"/>
</dbReference>
<dbReference type="CDD" id="cd11325">
    <property type="entry name" value="AmyAc_GTHase"/>
    <property type="match status" value="1"/>
</dbReference>
<feature type="site" description="Transition state stabilizer" evidence="16">
    <location>
        <position position="398"/>
    </location>
</feature>
<evidence type="ECO:0000256" key="5">
    <source>
        <dbReference type="ARBA" id="ARBA00015938"/>
    </source>
</evidence>
<dbReference type="InterPro" id="IPR012768">
    <property type="entry name" value="Trehalose_TreZ"/>
</dbReference>
<dbReference type="EC" id="3.2.1.141" evidence="4 13"/>
<dbReference type="SUPFAM" id="SSF51445">
    <property type="entry name" value="(Trans)glycosidases"/>
    <property type="match status" value="1"/>
</dbReference>
<dbReference type="PANTHER" id="PTHR43651:SF11">
    <property type="entry name" value="MALTO-OLIGOSYLTREHALOSE TREHALOHYDROLASE"/>
    <property type="match status" value="1"/>
</dbReference>
<evidence type="ECO:0000256" key="16">
    <source>
        <dbReference type="PIRSR" id="PIRSR006337-3"/>
    </source>
</evidence>
<accession>A0A6M5YI68</accession>
<dbReference type="InterPro" id="IPR004193">
    <property type="entry name" value="Glyco_hydro_13_N"/>
</dbReference>
<comment type="subcellular location">
    <subcellularLocation>
        <location evidence="1 15">Cytoplasm</location>
    </subcellularLocation>
</comment>
<dbReference type="Pfam" id="PF00128">
    <property type="entry name" value="Alpha-amylase"/>
    <property type="match status" value="1"/>
</dbReference>
<dbReference type="Pfam" id="PF02922">
    <property type="entry name" value="CBM_48"/>
    <property type="match status" value="1"/>
</dbReference>
<dbReference type="InterPro" id="IPR022567">
    <property type="entry name" value="DUF3459"/>
</dbReference>
<evidence type="ECO:0000256" key="14">
    <source>
        <dbReference type="PIRNR" id="PIRNR006337"/>
    </source>
</evidence>
<comment type="catalytic activity">
    <reaction evidence="12 14">
        <text>hydrolysis of (1-&gt;4)-alpha-D-glucosidic linkage in 4-alpha-D-[(1-&gt;4)-alpha-D-glucanosyl]n trehalose to yield trehalose and (1-&gt;4)-alpha-D-glucan.</text>
        <dbReference type="EC" id="3.2.1.141"/>
    </reaction>
</comment>
<dbReference type="PANTHER" id="PTHR43651">
    <property type="entry name" value="1,4-ALPHA-GLUCAN-BRANCHING ENZYME"/>
    <property type="match status" value="1"/>
</dbReference>
<dbReference type="Gene3D" id="1.10.10.760">
    <property type="entry name" value="E-set domains of sugar-utilizing enzymes"/>
    <property type="match status" value="1"/>
</dbReference>